<dbReference type="Gene3D" id="2.30.42.10">
    <property type="match status" value="1"/>
</dbReference>
<name>A0ABV6ZZR6_9PROT</name>
<dbReference type="SUPFAM" id="SSF50156">
    <property type="entry name" value="PDZ domain-like"/>
    <property type="match status" value="1"/>
</dbReference>
<dbReference type="InterPro" id="IPR036034">
    <property type="entry name" value="PDZ_sf"/>
</dbReference>
<sequence length="360" mass="39252">MRMMSALVLGASLAGTAAADPIVVPTEMCRGYFFVPVSLAAREGYPDDRVLWFLYDTGASTTYVDPEAIERVSGRSMAGLERVTITGATAGPVNYNRLPARLSQLDHLSIALGREIDGILAYDGFDDYLVTLDYAAGQIRLDSGRLPRPDGQTVFSARGPDDRPWLEVEFPNRTRRMLIDSGAGATIFAVNDIERYPLTEPPRPVTAATRFNRMEYRDGSRIDGEVRLGPHILPSPQVEDVPQTELIGGEVMRFFTWTFDFERERVSIEPRTGLAVTFPPEPALGLSFRPVADGLHVEAVLDGAADGIDILPGDVITHWNGRPVRARGCDTLAAGEVVTLTRVRGGQSAVVDVPVVVLVE</sequence>
<dbReference type="SUPFAM" id="SSF50630">
    <property type="entry name" value="Acid proteases"/>
    <property type="match status" value="1"/>
</dbReference>
<keyword evidence="3" id="KW-1185">Reference proteome</keyword>
<evidence type="ECO:0000313" key="3">
    <source>
        <dbReference type="Proteomes" id="UP001595379"/>
    </source>
</evidence>
<feature type="signal peptide" evidence="1">
    <location>
        <begin position="1"/>
        <end position="19"/>
    </location>
</feature>
<dbReference type="RefSeq" id="WP_343165224.1">
    <property type="nucleotide sequence ID" value="NZ_JBHRSV010000026.1"/>
</dbReference>
<gene>
    <name evidence="2" type="ORF">ACFOOR_12360</name>
</gene>
<protein>
    <recommendedName>
        <fullName evidence="4">PDZ domain-containing protein</fullName>
    </recommendedName>
</protein>
<dbReference type="EMBL" id="JBHRSV010000026">
    <property type="protein sequence ID" value="MFC2926902.1"/>
    <property type="molecule type" value="Genomic_DNA"/>
</dbReference>
<dbReference type="Gene3D" id="2.40.70.10">
    <property type="entry name" value="Acid Proteases"/>
    <property type="match status" value="1"/>
</dbReference>
<proteinExistence type="predicted"/>
<evidence type="ECO:0000313" key="2">
    <source>
        <dbReference type="EMBL" id="MFC2926902.1"/>
    </source>
</evidence>
<reference evidence="3" key="1">
    <citation type="journal article" date="2019" name="Int. J. Syst. Evol. Microbiol.">
        <title>The Global Catalogue of Microorganisms (GCM) 10K type strain sequencing project: providing services to taxonomists for standard genome sequencing and annotation.</title>
        <authorList>
            <consortium name="The Broad Institute Genomics Platform"/>
            <consortium name="The Broad Institute Genome Sequencing Center for Infectious Disease"/>
            <person name="Wu L."/>
            <person name="Ma J."/>
        </authorList>
    </citation>
    <scope>NUCLEOTIDE SEQUENCE [LARGE SCALE GENOMIC DNA]</scope>
    <source>
        <strain evidence="3">KCTC 52487</strain>
    </source>
</reference>
<dbReference type="InterPro" id="IPR021109">
    <property type="entry name" value="Peptidase_aspartic_dom_sf"/>
</dbReference>
<evidence type="ECO:0000256" key="1">
    <source>
        <dbReference type="SAM" id="SignalP"/>
    </source>
</evidence>
<evidence type="ECO:0008006" key="4">
    <source>
        <dbReference type="Google" id="ProtNLM"/>
    </source>
</evidence>
<comment type="caution">
    <text evidence="2">The sequence shown here is derived from an EMBL/GenBank/DDBJ whole genome shotgun (WGS) entry which is preliminary data.</text>
</comment>
<keyword evidence="1" id="KW-0732">Signal</keyword>
<feature type="chain" id="PRO_5047380930" description="PDZ domain-containing protein" evidence="1">
    <location>
        <begin position="20"/>
        <end position="360"/>
    </location>
</feature>
<organism evidence="2 3">
    <name type="scientific">Hyphobacterium vulgare</name>
    <dbReference type="NCBI Taxonomy" id="1736751"/>
    <lineage>
        <taxon>Bacteria</taxon>
        <taxon>Pseudomonadati</taxon>
        <taxon>Pseudomonadota</taxon>
        <taxon>Alphaproteobacteria</taxon>
        <taxon>Maricaulales</taxon>
        <taxon>Maricaulaceae</taxon>
        <taxon>Hyphobacterium</taxon>
    </lineage>
</organism>
<accession>A0ABV6ZZR6</accession>
<dbReference type="Proteomes" id="UP001595379">
    <property type="component" value="Unassembled WGS sequence"/>
</dbReference>